<gene>
    <name evidence="3" type="ORF">ACFQEV_00830</name>
</gene>
<dbReference type="CDD" id="cd00293">
    <property type="entry name" value="USP-like"/>
    <property type="match status" value="1"/>
</dbReference>
<evidence type="ECO:0000256" key="1">
    <source>
        <dbReference type="ARBA" id="ARBA00008791"/>
    </source>
</evidence>
<sequence length="139" mass="15201">MYSNILIPTDRSRGAKRGVERGLELAEEHGARVHSLFVLDERMYETPALSSDELYLEEIERRGARDCAEIVASASERGLEAEAACTRGCPHEEILSYVARNDIDLVVMGGHGTSPPTRPHAHACTDRVTESASIPVLSV</sequence>
<organism evidence="3 4">
    <name type="scientific">Halopelagius fulvigenes</name>
    <dbReference type="NCBI Taxonomy" id="1198324"/>
    <lineage>
        <taxon>Archaea</taxon>
        <taxon>Methanobacteriati</taxon>
        <taxon>Methanobacteriota</taxon>
        <taxon>Stenosarchaea group</taxon>
        <taxon>Halobacteria</taxon>
        <taxon>Halobacteriales</taxon>
        <taxon>Haloferacaceae</taxon>
    </lineage>
</organism>
<dbReference type="EMBL" id="JBHSXH010000004">
    <property type="protein sequence ID" value="MFC6823552.1"/>
    <property type="molecule type" value="Genomic_DNA"/>
</dbReference>
<proteinExistence type="inferred from homology"/>
<dbReference type="InterPro" id="IPR006015">
    <property type="entry name" value="Universal_stress_UspA"/>
</dbReference>
<dbReference type="InterPro" id="IPR014729">
    <property type="entry name" value="Rossmann-like_a/b/a_fold"/>
</dbReference>
<dbReference type="PRINTS" id="PR01438">
    <property type="entry name" value="UNVRSLSTRESS"/>
</dbReference>
<name>A0ABD5TSG0_9EURY</name>
<evidence type="ECO:0000259" key="2">
    <source>
        <dbReference type="Pfam" id="PF00582"/>
    </source>
</evidence>
<dbReference type="InterPro" id="IPR006016">
    <property type="entry name" value="UspA"/>
</dbReference>
<dbReference type="RefSeq" id="WP_379691995.1">
    <property type="nucleotide sequence ID" value="NZ_JBHSXH010000004.1"/>
</dbReference>
<dbReference type="Proteomes" id="UP001596408">
    <property type="component" value="Unassembled WGS sequence"/>
</dbReference>
<keyword evidence="4" id="KW-1185">Reference proteome</keyword>
<dbReference type="PANTHER" id="PTHR46268:SF6">
    <property type="entry name" value="UNIVERSAL STRESS PROTEIN UP12"/>
    <property type="match status" value="1"/>
</dbReference>
<feature type="domain" description="UspA" evidence="2">
    <location>
        <begin position="1"/>
        <end position="138"/>
    </location>
</feature>
<evidence type="ECO:0000313" key="4">
    <source>
        <dbReference type="Proteomes" id="UP001596408"/>
    </source>
</evidence>
<dbReference type="AlphaFoldDB" id="A0ABD5TSG0"/>
<accession>A0ABD5TSG0</accession>
<dbReference type="Pfam" id="PF00582">
    <property type="entry name" value="Usp"/>
    <property type="match status" value="1"/>
</dbReference>
<dbReference type="SUPFAM" id="SSF52402">
    <property type="entry name" value="Adenine nucleotide alpha hydrolases-like"/>
    <property type="match status" value="1"/>
</dbReference>
<comment type="similarity">
    <text evidence="1">Belongs to the universal stress protein A family.</text>
</comment>
<protein>
    <submittedName>
        <fullName evidence="3">Universal stress protein</fullName>
    </submittedName>
</protein>
<dbReference type="Gene3D" id="3.40.50.620">
    <property type="entry name" value="HUPs"/>
    <property type="match status" value="1"/>
</dbReference>
<comment type="caution">
    <text evidence="3">The sequence shown here is derived from an EMBL/GenBank/DDBJ whole genome shotgun (WGS) entry which is preliminary data.</text>
</comment>
<reference evidence="3 4" key="1">
    <citation type="journal article" date="2019" name="Int. J. Syst. Evol. Microbiol.">
        <title>The Global Catalogue of Microorganisms (GCM) 10K type strain sequencing project: providing services to taxonomists for standard genome sequencing and annotation.</title>
        <authorList>
            <consortium name="The Broad Institute Genomics Platform"/>
            <consortium name="The Broad Institute Genome Sequencing Center for Infectious Disease"/>
            <person name="Wu L."/>
            <person name="Ma J."/>
        </authorList>
    </citation>
    <scope>NUCLEOTIDE SEQUENCE [LARGE SCALE GENOMIC DNA]</scope>
    <source>
        <strain evidence="3 4">YIM 94188</strain>
    </source>
</reference>
<evidence type="ECO:0000313" key="3">
    <source>
        <dbReference type="EMBL" id="MFC6823552.1"/>
    </source>
</evidence>
<dbReference type="PANTHER" id="PTHR46268">
    <property type="entry name" value="STRESS RESPONSE PROTEIN NHAX"/>
    <property type="match status" value="1"/>
</dbReference>